<gene>
    <name evidence="2" type="ORF">METZ01_LOCUS375398</name>
</gene>
<dbReference type="InterPro" id="IPR051043">
    <property type="entry name" value="Sulfatase_Mod_Factor_Kinase"/>
</dbReference>
<dbReference type="AlphaFoldDB" id="A0A382TKA4"/>
<dbReference type="SUPFAM" id="SSF56436">
    <property type="entry name" value="C-type lectin-like"/>
    <property type="match status" value="1"/>
</dbReference>
<dbReference type="Gene3D" id="3.90.1580.10">
    <property type="entry name" value="paralog of FGE (formylglycine-generating enzyme)"/>
    <property type="match status" value="1"/>
</dbReference>
<name>A0A382TKA4_9ZZZZ</name>
<dbReference type="InterPro" id="IPR042095">
    <property type="entry name" value="SUMF_sf"/>
</dbReference>
<feature type="non-terminal residue" evidence="2">
    <location>
        <position position="269"/>
    </location>
</feature>
<sequence length="269" mass="30778">MDNYKNISLYFCIFFVIACSSEDISNRGNNQEDLGMLDTTQESFRFEPIIISPEDEKIASEAPKGMAFIKGGCFVLGNNFAQVDEAPEHEVCIDDFYLDRYEVTQDRWERVMGFNPSKFVGPNKPVEQVTFYDAREFAENLGCRLPTEAEWEYAARGHAEARYFWGNMMDGDYAWFEDNSNEQSHKVGKKKPNQYGLYDMMGNVWEWVADWYDAAYPRGKQINPAGAIKGDFKVVRGGAFDSSAGALRITNRTWLHPKNKVFPKVTTHG</sequence>
<evidence type="ECO:0000259" key="1">
    <source>
        <dbReference type="Pfam" id="PF03781"/>
    </source>
</evidence>
<proteinExistence type="predicted"/>
<evidence type="ECO:0000313" key="2">
    <source>
        <dbReference type="EMBL" id="SVD22544.1"/>
    </source>
</evidence>
<accession>A0A382TKA4</accession>
<dbReference type="EMBL" id="UINC01137293">
    <property type="protein sequence ID" value="SVD22544.1"/>
    <property type="molecule type" value="Genomic_DNA"/>
</dbReference>
<dbReference type="PROSITE" id="PS51257">
    <property type="entry name" value="PROKAR_LIPOPROTEIN"/>
    <property type="match status" value="1"/>
</dbReference>
<reference evidence="2" key="1">
    <citation type="submission" date="2018-05" db="EMBL/GenBank/DDBJ databases">
        <authorList>
            <person name="Lanie J.A."/>
            <person name="Ng W.-L."/>
            <person name="Kazmierczak K.M."/>
            <person name="Andrzejewski T.M."/>
            <person name="Davidsen T.M."/>
            <person name="Wayne K.J."/>
            <person name="Tettelin H."/>
            <person name="Glass J.I."/>
            <person name="Rusch D."/>
            <person name="Podicherti R."/>
            <person name="Tsui H.-C.T."/>
            <person name="Winkler M.E."/>
        </authorList>
    </citation>
    <scope>NUCLEOTIDE SEQUENCE</scope>
</reference>
<dbReference type="GO" id="GO:0120147">
    <property type="term" value="F:formylglycine-generating oxidase activity"/>
    <property type="evidence" value="ECO:0007669"/>
    <property type="project" value="TreeGrafter"/>
</dbReference>
<dbReference type="PANTHER" id="PTHR23150:SF19">
    <property type="entry name" value="FORMYLGLYCINE-GENERATING ENZYME"/>
    <property type="match status" value="1"/>
</dbReference>
<dbReference type="Pfam" id="PF03781">
    <property type="entry name" value="FGE-sulfatase"/>
    <property type="match status" value="1"/>
</dbReference>
<organism evidence="2">
    <name type="scientific">marine metagenome</name>
    <dbReference type="NCBI Taxonomy" id="408172"/>
    <lineage>
        <taxon>unclassified sequences</taxon>
        <taxon>metagenomes</taxon>
        <taxon>ecological metagenomes</taxon>
    </lineage>
</organism>
<protein>
    <recommendedName>
        <fullName evidence="1">Sulfatase-modifying factor enzyme-like domain-containing protein</fullName>
    </recommendedName>
</protein>
<dbReference type="PANTHER" id="PTHR23150">
    <property type="entry name" value="SULFATASE MODIFYING FACTOR 1, 2"/>
    <property type="match status" value="1"/>
</dbReference>
<feature type="domain" description="Sulfatase-modifying factor enzyme-like" evidence="1">
    <location>
        <begin position="64"/>
        <end position="257"/>
    </location>
</feature>
<dbReference type="InterPro" id="IPR016187">
    <property type="entry name" value="CTDL_fold"/>
</dbReference>
<dbReference type="InterPro" id="IPR005532">
    <property type="entry name" value="SUMF_dom"/>
</dbReference>